<name>B0EDK1_ENTDS</name>
<feature type="coiled-coil region" evidence="8">
    <location>
        <begin position="1346"/>
        <end position="1373"/>
    </location>
</feature>
<gene>
    <name evidence="12" type="ORF">EDI_091010</name>
</gene>
<dbReference type="Pfam" id="PF23231">
    <property type="entry name" value="HAT_Syf1_CNRKL1_C"/>
    <property type="match status" value="1"/>
</dbReference>
<feature type="domain" description="Pre-mRNA-splicing factor SYF1 central HAT repeats" evidence="9">
    <location>
        <begin position="1119"/>
        <end position="1289"/>
    </location>
</feature>
<keyword evidence="6" id="KW-0508">mRNA splicing</keyword>
<evidence type="ECO:0000256" key="6">
    <source>
        <dbReference type="ARBA" id="ARBA00023187"/>
    </source>
</evidence>
<dbReference type="eggNOG" id="KOG2047">
    <property type="taxonomic scope" value="Eukaryota"/>
</dbReference>
<feature type="domain" description="Pre-mRNA-splicing factor Syf1/CRNKL1-like C-terminal HAT-repeats" evidence="10">
    <location>
        <begin position="1295"/>
        <end position="1624"/>
    </location>
</feature>
<dbReference type="Pfam" id="PF23233">
    <property type="entry name" value="HAT_Syf1_CNRKL1_N"/>
    <property type="match status" value="1"/>
</dbReference>
<dbReference type="RefSeq" id="XP_001736363.1">
    <property type="nucleotide sequence ID" value="XM_001736311.1"/>
</dbReference>
<dbReference type="EMBL" id="DS548805">
    <property type="protein sequence ID" value="EDR27399.1"/>
    <property type="molecule type" value="Genomic_DNA"/>
</dbReference>
<comment type="subcellular location">
    <subcellularLocation>
        <location evidence="1">Nucleus</location>
    </subcellularLocation>
</comment>
<evidence type="ECO:0000256" key="1">
    <source>
        <dbReference type="ARBA" id="ARBA00004123"/>
    </source>
</evidence>
<keyword evidence="13" id="KW-1185">Reference proteome</keyword>
<evidence type="ECO:0000256" key="3">
    <source>
        <dbReference type="ARBA" id="ARBA00022664"/>
    </source>
</evidence>
<dbReference type="SUPFAM" id="SSF48452">
    <property type="entry name" value="TPR-like"/>
    <property type="match status" value="2"/>
</dbReference>
<evidence type="ECO:0000259" key="9">
    <source>
        <dbReference type="Pfam" id="PF23220"/>
    </source>
</evidence>
<dbReference type="FunFam" id="1.25.40.10:FF:001031">
    <property type="entry name" value="Pre-mRNA-splicing factor SYF1"/>
    <property type="match status" value="1"/>
</dbReference>
<dbReference type="Gene3D" id="1.25.40.10">
    <property type="entry name" value="Tetratricopeptide repeat domain"/>
    <property type="match status" value="3"/>
</dbReference>
<keyword evidence="7" id="KW-0539">Nucleus</keyword>
<dbReference type="PANTHER" id="PTHR11246">
    <property type="entry name" value="PRE-MRNA SPLICING FACTOR"/>
    <property type="match status" value="1"/>
</dbReference>
<protein>
    <submittedName>
        <fullName evidence="12">Uncharacterized protein</fullName>
    </submittedName>
</protein>
<dbReference type="PANTHER" id="PTHR11246:SF5">
    <property type="entry name" value="PRE-MRNA-SPLICING FACTOR SYF1"/>
    <property type="match status" value="1"/>
</dbReference>
<dbReference type="OrthoDB" id="10067343at2759"/>
<dbReference type="GO" id="GO:0000974">
    <property type="term" value="C:Prp19 complex"/>
    <property type="evidence" value="ECO:0007669"/>
    <property type="project" value="TreeGrafter"/>
</dbReference>
<dbReference type="InterPro" id="IPR003107">
    <property type="entry name" value="HAT"/>
</dbReference>
<keyword evidence="8" id="KW-0175">Coiled coil</keyword>
<comment type="similarity">
    <text evidence="2">Belongs to the crooked-neck family.</text>
</comment>
<evidence type="ECO:0000256" key="8">
    <source>
        <dbReference type="SAM" id="Coils"/>
    </source>
</evidence>
<dbReference type="InterPro" id="IPR011990">
    <property type="entry name" value="TPR-like_helical_dom_sf"/>
</dbReference>
<sequence>MEGIAIDLYSGNNSVEIRRKAFDVVSSINGFQWACNILNNYSTERLEVILFSLQIIKHWIYLFDNNDAQLIVLLNLLNNSLKQVYKLNQRLLCVKIGECFNGIICRRLNENDSILSIYLSLIKDIKYQPLIVLLFQLLLEDLNSTKVKQNILIKQLFIIKNSLKRNGFEIIQFLIKMISVSPQNSIVSIKLIAQYIDMKCVLNTMLIPGLRELFIKYKQLQDDIFDCVNDLISNKNITKEVIPLFLDIIQIFLKSGDDKALIVLLTFINSVGLMLNQEMIYFIIENLLNYYQLNINKIDILHHEIEVIYTILKLPCISNVFKIENSSQLIIQLIQLIIYSSYHSINHQMNCIDFSSNGPNESQYKRVLNLNINTLEIIFLNDPQIVISQIQQSLNQISSIILLKHSKRLNEMELVDLASLCYFFIFLQPKYVIHSLPFQELLSLYNPFFEILNYLQQEKDSVILKELIEQLLTVLESFYICVSLIYSNQLDQWANNYIQKLILTSQKCSSSNVSIFFIKTTFCFIQTIGIQCLQFPFTLSIHQQPLHFFSHFQGFTQIEAISQFLNTLLSFTESNNTQSYFIQITFQNVFNNLCIQPLLNSIKNKDQSLIKHLCLIIITFINEAINLNAIQKEMISVHINTLIGTIELSEILQFSDDTLNIITRMISCCFMKLTNTLKEEIISIVLQKYMNIFSGHTLEIVTSSNQLKINVICMFIQLLSKFILVWSSIYGDSPSKTFSDTTFLAFLFCLNDIANILSEYTIGSEVFREGFNILFDVIQVFYKNIDDFPEFSEIASKLIEKGIQSSDIEMVQIISKRLLTLNKTISLFSLTSFCSSLPSFLNTFIKVLISSMHSFDVLSELLYSIISSSPSKYSSFYNVVSSFLSTTLTDAIKNRYYQYLLQYIELKQDESLVQFQQQLKYFQTIFYHHMNEEKNISIYEFDVKQNPQSFKTWWNYVEYFDESHFQSKIIIFQRALHELPGSYKLWYHYLQTIITNARNSEINTEIRKSVNEGFEESLVYMNKMPVIWKLYIEWLIENREITQMRRVFDRSLQSLPIGQHNELWKVVMKFVITLDTPLLFEKLVLRHILLDRGMIGEYIQICKKKGERYYPLALKLLIQNVSLHSFRMKKEEYDFMIHIFESLTVQDKGIDIQDIMKKGIQEFPEDAGSLWVGMSLYEIKEGRIETGIAILEEAMDEVITLRDLYIVRQCYEQVIHNCINKPGIKEIEKQVIEERKEYVLGNQSIQMNLVLLKKDPYNVKEWIERGRLYVKNGDVLSGIKTLIEGIKTIHGGKEVNGKKNELWSELIGWYLKGNKRNEAKELFKKAKEDNLTQGEEAEIWYKMIKNEIKNNNINEARALCEEATLRQSKVKNERMIWKGYLEIEEISHNIMGKWSIYEKMIELKIITGRELIEYINERKEKGNGDDIWRIYEKGIDIFEYPVKGMLYNQYINEWCSLYGEKKKERTRDLFENAIESAPIEWKKKMYDQYIEYEIKNNSFKRVIDLYKKEVNEILNEEKCEVWIRYAQQVDEVFGFEETKKVYLEGLNSIGRIDEWKLCLSFAEYLENQEDIGGAREIFSVGSKRCSIKEHEEYWDRWKEFEERYGSENTFKDYLVTKKTVMKYFGEAE</sequence>
<proteinExistence type="inferred from homology"/>
<keyword evidence="3" id="KW-0507">mRNA processing</keyword>
<evidence type="ECO:0000259" key="11">
    <source>
        <dbReference type="Pfam" id="PF23233"/>
    </source>
</evidence>
<dbReference type="GO" id="GO:0000349">
    <property type="term" value="P:generation of catalytic spliceosome for first transesterification step"/>
    <property type="evidence" value="ECO:0007669"/>
    <property type="project" value="TreeGrafter"/>
</dbReference>
<evidence type="ECO:0000313" key="12">
    <source>
        <dbReference type="EMBL" id="EDR27399.1"/>
    </source>
</evidence>
<organism evidence="13">
    <name type="scientific">Entamoeba dispar (strain ATCC PRA-260 / SAW760)</name>
    <dbReference type="NCBI Taxonomy" id="370354"/>
    <lineage>
        <taxon>Eukaryota</taxon>
        <taxon>Amoebozoa</taxon>
        <taxon>Evosea</taxon>
        <taxon>Archamoebae</taxon>
        <taxon>Mastigamoebida</taxon>
        <taxon>Entamoebidae</taxon>
        <taxon>Entamoeba</taxon>
    </lineage>
</organism>
<evidence type="ECO:0000256" key="4">
    <source>
        <dbReference type="ARBA" id="ARBA00022728"/>
    </source>
</evidence>
<dbReference type="InterPro" id="IPR056350">
    <property type="entry name" value="HAT_Syf1_central"/>
</dbReference>
<dbReference type="InterPro" id="IPR055433">
    <property type="entry name" value="HAT_Syf1-like_N"/>
</dbReference>
<keyword evidence="5" id="KW-0677">Repeat</keyword>
<dbReference type="KEGG" id="edi:EDI_091010"/>
<accession>B0EDK1</accession>
<dbReference type="SMART" id="SM00386">
    <property type="entry name" value="HAT"/>
    <property type="match status" value="7"/>
</dbReference>
<feature type="domain" description="Pre-mRNA-splicing factor Syf1-like N-terminal HAT-repeats" evidence="11">
    <location>
        <begin position="938"/>
        <end position="1073"/>
    </location>
</feature>
<evidence type="ECO:0000259" key="10">
    <source>
        <dbReference type="Pfam" id="PF23231"/>
    </source>
</evidence>
<dbReference type="GO" id="GO:0071014">
    <property type="term" value="C:post-mRNA release spliceosomal complex"/>
    <property type="evidence" value="ECO:0007669"/>
    <property type="project" value="TreeGrafter"/>
</dbReference>
<evidence type="ECO:0000256" key="2">
    <source>
        <dbReference type="ARBA" id="ARBA00008644"/>
    </source>
</evidence>
<dbReference type="Proteomes" id="UP000008076">
    <property type="component" value="Unassembled WGS sequence"/>
</dbReference>
<dbReference type="Pfam" id="PF23220">
    <property type="entry name" value="HAT_Syf1_M"/>
    <property type="match status" value="1"/>
</dbReference>
<dbReference type="GeneID" id="5881351"/>
<evidence type="ECO:0000313" key="13">
    <source>
        <dbReference type="Proteomes" id="UP000008076"/>
    </source>
</evidence>
<evidence type="ECO:0000256" key="7">
    <source>
        <dbReference type="ARBA" id="ARBA00023242"/>
    </source>
</evidence>
<evidence type="ECO:0000256" key="5">
    <source>
        <dbReference type="ARBA" id="ARBA00022737"/>
    </source>
</evidence>
<reference evidence="13" key="1">
    <citation type="submission" date="2007-12" db="EMBL/GenBank/DDBJ databases">
        <title>Annotation of Entamoeba dispar SAW760.</title>
        <authorList>
            <person name="Lorenzi H."/>
            <person name="Inman J."/>
            <person name="Schobel S."/>
            <person name="Amedeo P."/>
            <person name="Caler E."/>
        </authorList>
    </citation>
    <scope>NUCLEOTIDE SEQUENCE [LARGE SCALE GENOMIC DNA]</scope>
    <source>
        <strain evidence="13">ATCC PRA-260 / SAW760</strain>
    </source>
</reference>
<dbReference type="InterPro" id="IPR045075">
    <property type="entry name" value="Syf1-like"/>
</dbReference>
<keyword evidence="4" id="KW-0747">Spliceosome</keyword>
<dbReference type="VEuPathDB" id="AmoebaDB:EDI_091010"/>
<dbReference type="InterPro" id="IPR055430">
    <property type="entry name" value="HAT_Syf1_CNRKL1_C"/>
</dbReference>
<dbReference type="GO" id="GO:0071007">
    <property type="term" value="C:U2-type catalytic step 2 spliceosome"/>
    <property type="evidence" value="ECO:0007669"/>
    <property type="project" value="TreeGrafter"/>
</dbReference>